<dbReference type="SUPFAM" id="SSF47473">
    <property type="entry name" value="EF-hand"/>
    <property type="match status" value="1"/>
</dbReference>
<evidence type="ECO:0000313" key="2">
    <source>
        <dbReference type="Proteomes" id="UP001189429"/>
    </source>
</evidence>
<evidence type="ECO:0000313" key="1">
    <source>
        <dbReference type="EMBL" id="CAK0814986.1"/>
    </source>
</evidence>
<reference evidence="1" key="1">
    <citation type="submission" date="2023-10" db="EMBL/GenBank/DDBJ databases">
        <authorList>
            <person name="Chen Y."/>
            <person name="Shah S."/>
            <person name="Dougan E. K."/>
            <person name="Thang M."/>
            <person name="Chan C."/>
        </authorList>
    </citation>
    <scope>NUCLEOTIDE SEQUENCE [LARGE SCALE GENOMIC DNA]</scope>
</reference>
<keyword evidence="2" id="KW-1185">Reference proteome</keyword>
<evidence type="ECO:0008006" key="3">
    <source>
        <dbReference type="Google" id="ProtNLM"/>
    </source>
</evidence>
<protein>
    <recommendedName>
        <fullName evidence="3">Calmodulin</fullName>
    </recommendedName>
</protein>
<accession>A0ABN9RA12</accession>
<proteinExistence type="predicted"/>
<organism evidence="1 2">
    <name type="scientific">Prorocentrum cordatum</name>
    <dbReference type="NCBI Taxonomy" id="2364126"/>
    <lineage>
        <taxon>Eukaryota</taxon>
        <taxon>Sar</taxon>
        <taxon>Alveolata</taxon>
        <taxon>Dinophyceae</taxon>
        <taxon>Prorocentrales</taxon>
        <taxon>Prorocentraceae</taxon>
        <taxon>Prorocentrum</taxon>
    </lineage>
</organism>
<gene>
    <name evidence="1" type="ORF">PCOR1329_LOCUS18442</name>
</gene>
<dbReference type="Proteomes" id="UP001189429">
    <property type="component" value="Unassembled WGS sequence"/>
</dbReference>
<comment type="caution">
    <text evidence="1">The sequence shown here is derived from an EMBL/GenBank/DDBJ whole genome shotgun (WGS) entry which is preliminary data.</text>
</comment>
<name>A0ABN9RA12_9DINO</name>
<sequence length="119" mass="13149">MKNCVPMIQVWATLNDRTFKPLEFGAAEVYASKLGRQLDADGDSELSLKEVLPRFSSSRVRGKDAKLLSTESLAYHDMNADGHTTVDEFATAFAAWSAVEWQAKKDCGQNIELQAHASL</sequence>
<dbReference type="EMBL" id="CAUYUJ010005792">
    <property type="protein sequence ID" value="CAK0814986.1"/>
    <property type="molecule type" value="Genomic_DNA"/>
</dbReference>
<dbReference type="InterPro" id="IPR011992">
    <property type="entry name" value="EF-hand-dom_pair"/>
</dbReference>